<accession>A0A919B5W3</accession>
<name>A0A919B5W3_9ACTN</name>
<dbReference type="InterPro" id="IPR034660">
    <property type="entry name" value="DinB/YfiT-like"/>
</dbReference>
<comment type="caution">
    <text evidence="2">The sequence shown here is derived from an EMBL/GenBank/DDBJ whole genome shotgun (WGS) entry which is preliminary data.</text>
</comment>
<dbReference type="EMBL" id="BNBD01000010">
    <property type="protein sequence ID" value="GHF59341.1"/>
    <property type="molecule type" value="Genomic_DNA"/>
</dbReference>
<dbReference type="SUPFAM" id="SSF109854">
    <property type="entry name" value="DinB/YfiT-like putative metalloenzymes"/>
    <property type="match status" value="1"/>
</dbReference>
<evidence type="ECO:0000259" key="1">
    <source>
        <dbReference type="Pfam" id="PF11716"/>
    </source>
</evidence>
<dbReference type="Proteomes" id="UP000638313">
    <property type="component" value="Unassembled WGS sequence"/>
</dbReference>
<dbReference type="Pfam" id="PF11716">
    <property type="entry name" value="MDMPI_N"/>
    <property type="match status" value="1"/>
</dbReference>
<organism evidence="2 3">
    <name type="scientific">Streptomyces mashuensis</name>
    <dbReference type="NCBI Taxonomy" id="33904"/>
    <lineage>
        <taxon>Bacteria</taxon>
        <taxon>Bacillati</taxon>
        <taxon>Actinomycetota</taxon>
        <taxon>Actinomycetes</taxon>
        <taxon>Kitasatosporales</taxon>
        <taxon>Streptomycetaceae</taxon>
        <taxon>Streptomyces</taxon>
    </lineage>
</organism>
<evidence type="ECO:0000313" key="3">
    <source>
        <dbReference type="Proteomes" id="UP000638313"/>
    </source>
</evidence>
<dbReference type="AlphaFoldDB" id="A0A919B5W3"/>
<dbReference type="InterPro" id="IPR017520">
    <property type="entry name" value="CHP03086"/>
</dbReference>
<reference evidence="2" key="2">
    <citation type="submission" date="2020-09" db="EMBL/GenBank/DDBJ databases">
        <authorList>
            <person name="Sun Q."/>
            <person name="Ohkuma M."/>
        </authorList>
    </citation>
    <scope>NUCLEOTIDE SEQUENCE</scope>
    <source>
        <strain evidence="2">JCM 4059</strain>
    </source>
</reference>
<dbReference type="RefSeq" id="WP_190131563.1">
    <property type="nucleotide sequence ID" value="NZ_BNBD01000010.1"/>
</dbReference>
<dbReference type="InterPro" id="IPR017517">
    <property type="entry name" value="Maleyloyr_isom"/>
</dbReference>
<dbReference type="NCBIfam" id="TIGR03083">
    <property type="entry name" value="maleylpyruvate isomerase family mycothiol-dependent enzyme"/>
    <property type="match status" value="1"/>
</dbReference>
<evidence type="ECO:0000313" key="2">
    <source>
        <dbReference type="EMBL" id="GHF59341.1"/>
    </source>
</evidence>
<gene>
    <name evidence="2" type="ORF">GCM10010218_46050</name>
</gene>
<sequence length="191" mass="20832">MAADGNVLERHAEALDLFGERVHAVGARQWQQPTPCTDWNVRELVNHLVVEQMWVPPLLEGRSIDEVGDAFDGDRLGSRPKAAWDKAAAAARDAFAAPGALDRTVELSYGPTPARAYCSQMIADLVVHSWDLARAIGADDRPPQSLIAFTAREMEPYAADLSGTGLFAEPRKPPPGADAWERLLARLGRQP</sequence>
<feature type="domain" description="Mycothiol-dependent maleylpyruvate isomerase metal-binding" evidence="1">
    <location>
        <begin position="13"/>
        <end position="133"/>
    </location>
</feature>
<keyword evidence="3" id="KW-1185">Reference proteome</keyword>
<proteinExistence type="predicted"/>
<dbReference type="InterPro" id="IPR024344">
    <property type="entry name" value="MDMPI_metal-binding"/>
</dbReference>
<dbReference type="Gene3D" id="1.20.120.450">
    <property type="entry name" value="dinb family like domain"/>
    <property type="match status" value="1"/>
</dbReference>
<dbReference type="NCBIfam" id="TIGR03086">
    <property type="entry name" value="TIGR03086 family metal-binding protein"/>
    <property type="match status" value="1"/>
</dbReference>
<dbReference type="GO" id="GO:0046872">
    <property type="term" value="F:metal ion binding"/>
    <property type="evidence" value="ECO:0007669"/>
    <property type="project" value="InterPro"/>
</dbReference>
<protein>
    <submittedName>
        <fullName evidence="2">TIGR03086 family protein</fullName>
    </submittedName>
</protein>
<reference evidence="2" key="1">
    <citation type="journal article" date="2014" name="Int. J. Syst. Evol. Microbiol.">
        <title>Complete genome sequence of Corynebacterium casei LMG S-19264T (=DSM 44701T), isolated from a smear-ripened cheese.</title>
        <authorList>
            <consortium name="US DOE Joint Genome Institute (JGI-PGF)"/>
            <person name="Walter F."/>
            <person name="Albersmeier A."/>
            <person name="Kalinowski J."/>
            <person name="Ruckert C."/>
        </authorList>
    </citation>
    <scope>NUCLEOTIDE SEQUENCE</scope>
    <source>
        <strain evidence="2">JCM 4059</strain>
    </source>
</reference>